<organism evidence="3 4">
    <name type="scientific">Alloscardovia omnicolens F0580</name>
    <dbReference type="NCBI Taxonomy" id="1321816"/>
    <lineage>
        <taxon>Bacteria</taxon>
        <taxon>Bacillati</taxon>
        <taxon>Actinomycetota</taxon>
        <taxon>Actinomycetes</taxon>
        <taxon>Bifidobacteriales</taxon>
        <taxon>Bifidobacteriaceae</taxon>
        <taxon>Alloscardovia</taxon>
    </lineage>
</organism>
<proteinExistence type="predicted"/>
<dbReference type="PATRIC" id="fig|1321816.3.peg.16"/>
<dbReference type="Gene3D" id="3.60.15.10">
    <property type="entry name" value="Ribonuclease Z/Hydroxyacylglutathione hydrolase-like"/>
    <property type="match status" value="1"/>
</dbReference>
<dbReference type="InterPro" id="IPR050855">
    <property type="entry name" value="NDM-1-like"/>
</dbReference>
<dbReference type="Proteomes" id="UP000016519">
    <property type="component" value="Unassembled WGS sequence"/>
</dbReference>
<keyword evidence="4" id="KW-1185">Reference proteome</keyword>
<evidence type="ECO:0000259" key="2">
    <source>
        <dbReference type="SMART" id="SM00849"/>
    </source>
</evidence>
<feature type="region of interest" description="Disordered" evidence="1">
    <location>
        <begin position="273"/>
        <end position="302"/>
    </location>
</feature>
<name>U1RDA2_9BIFI</name>
<protein>
    <submittedName>
        <fullName evidence="3">Metallo-beta-lactamase domain protein</fullName>
    </submittedName>
</protein>
<dbReference type="SUPFAM" id="SSF56281">
    <property type="entry name" value="Metallo-hydrolase/oxidoreductase"/>
    <property type="match status" value="1"/>
</dbReference>
<dbReference type="Pfam" id="PF00753">
    <property type="entry name" value="Lactamase_B"/>
    <property type="match status" value="1"/>
</dbReference>
<dbReference type="SMART" id="SM00849">
    <property type="entry name" value="Lactamase_B"/>
    <property type="match status" value="1"/>
</dbReference>
<sequence length="302" mass="34354">MEIKKGTIVMSKKATEFQLKIMSRGYRGKGIFKPLNTGLIDEHVRCVREYAANVFFYTKEEQTIMLDAGYNYPRLKEKMKWLDLDPAKITDILITHQDTDHVGAVEADNDDLFRYAHLYVGEIENRYLTGEVRRKVSFGLYKLPQVMIKNEKTLLKDGEVFQIGDIRIEAFLVPGHTWGHLVYLIDDAYVFLGDTIWLGYDGGYSFINALAENNKLAIRSLAALKAKLEERNSRPMFITGHTGYSRDFDFVFAHTDKACNAFCKQKPVDPAAPYDSYDESDDTPEGAQGGFLPEAAQYGGKR</sequence>
<dbReference type="EMBL" id="AWSI01000004">
    <property type="protein sequence ID" value="ERH32021.1"/>
    <property type="molecule type" value="Genomic_DNA"/>
</dbReference>
<gene>
    <name evidence="3" type="ORF">HMPREF9244_00024</name>
</gene>
<comment type="caution">
    <text evidence="3">The sequence shown here is derived from an EMBL/GenBank/DDBJ whole genome shotgun (WGS) entry which is preliminary data.</text>
</comment>
<evidence type="ECO:0000256" key="1">
    <source>
        <dbReference type="SAM" id="MobiDB-lite"/>
    </source>
</evidence>
<reference evidence="3 4" key="1">
    <citation type="submission" date="2013-08" db="EMBL/GenBank/DDBJ databases">
        <authorList>
            <person name="Weinstock G."/>
            <person name="Sodergren E."/>
            <person name="Wylie T."/>
            <person name="Fulton L."/>
            <person name="Fulton R."/>
            <person name="Fronick C."/>
            <person name="O'Laughlin M."/>
            <person name="Godfrey J."/>
            <person name="Miner T."/>
            <person name="Herter B."/>
            <person name="Appelbaum E."/>
            <person name="Cordes M."/>
            <person name="Lek S."/>
            <person name="Wollam A."/>
            <person name="Pepin K.H."/>
            <person name="Palsikar V.B."/>
            <person name="Mitreva M."/>
            <person name="Wilson R.K."/>
        </authorList>
    </citation>
    <scope>NUCLEOTIDE SEQUENCE [LARGE SCALE GENOMIC DNA]</scope>
    <source>
        <strain evidence="3 4">F0580</strain>
    </source>
</reference>
<dbReference type="InterPro" id="IPR001279">
    <property type="entry name" value="Metallo-B-lactamas"/>
</dbReference>
<feature type="domain" description="Metallo-beta-lactamase" evidence="2">
    <location>
        <begin position="51"/>
        <end position="241"/>
    </location>
</feature>
<evidence type="ECO:0000313" key="3">
    <source>
        <dbReference type="EMBL" id="ERH32021.1"/>
    </source>
</evidence>
<accession>U1RDA2</accession>
<dbReference type="InterPro" id="IPR036866">
    <property type="entry name" value="RibonucZ/Hydroxyglut_hydro"/>
</dbReference>
<evidence type="ECO:0000313" key="4">
    <source>
        <dbReference type="Proteomes" id="UP000016519"/>
    </source>
</evidence>
<dbReference type="AlphaFoldDB" id="U1RDA2"/>
<dbReference type="PANTHER" id="PTHR42951:SF4">
    <property type="entry name" value="ACYL-COENZYME A THIOESTERASE MBLAC2"/>
    <property type="match status" value="1"/>
</dbReference>
<dbReference type="PANTHER" id="PTHR42951">
    <property type="entry name" value="METALLO-BETA-LACTAMASE DOMAIN-CONTAINING"/>
    <property type="match status" value="1"/>
</dbReference>
<dbReference type="STRING" id="419015.HMPREF3214_01508"/>
<dbReference type="HOGENOM" id="CLU_090346_0_0_11"/>